<name>A0A4P6LTK0_9FIRM</name>
<evidence type="ECO:0000313" key="2">
    <source>
        <dbReference type="Proteomes" id="UP000289794"/>
    </source>
</evidence>
<protein>
    <submittedName>
        <fullName evidence="1">Uncharacterized protein</fullName>
    </submittedName>
</protein>
<reference evidence="1 2" key="1">
    <citation type="submission" date="2019-01" db="EMBL/GenBank/DDBJ databases">
        <title>PMF-metabolizing Aryl O-demethylase.</title>
        <authorList>
            <person name="Kim M."/>
        </authorList>
    </citation>
    <scope>NUCLEOTIDE SEQUENCE [LARGE SCALE GENOMIC DNA]</scope>
    <source>
        <strain evidence="1 2">PMF1</strain>
    </source>
</reference>
<dbReference type="Pfam" id="PF18742">
    <property type="entry name" value="DpnII-MboI"/>
    <property type="match status" value="1"/>
</dbReference>
<dbReference type="KEGG" id="bpro:PMF13cell1_01154"/>
<dbReference type="RefSeq" id="WP_130180115.1">
    <property type="nucleotide sequence ID" value="NZ_CP035945.1"/>
</dbReference>
<evidence type="ECO:0000313" key="1">
    <source>
        <dbReference type="EMBL" id="QBE95631.1"/>
    </source>
</evidence>
<proteinExistence type="predicted"/>
<dbReference type="AlphaFoldDB" id="A0A4P6LTK0"/>
<organism evidence="1 2">
    <name type="scientific">Blautia producta</name>
    <dbReference type="NCBI Taxonomy" id="33035"/>
    <lineage>
        <taxon>Bacteria</taxon>
        <taxon>Bacillati</taxon>
        <taxon>Bacillota</taxon>
        <taxon>Clostridia</taxon>
        <taxon>Lachnospirales</taxon>
        <taxon>Lachnospiraceae</taxon>
        <taxon>Blautia</taxon>
    </lineage>
</organism>
<dbReference type="Proteomes" id="UP000289794">
    <property type="component" value="Chromosome"/>
</dbReference>
<gene>
    <name evidence="1" type="ORF">PMF13cell1_01154</name>
</gene>
<accession>A0A4P6LTK0</accession>
<sequence>MNDLLQDYIEELKKIDTIEKYETFIPKLNEMLQQEAYSAEIIQEVRCREAYLTNRFSKESATHNMLKAKEKLIFYLNSILRESDECLLQKTQFYIEKYLNNFYSFLEELREVSPHKRASLKAENLQEIRIENEYDLQHLLFAALKPLCLDARKEVTEDSGIGAIRSDIKIPSANTIIEAKCTRKTMNLKRLTEEIEADIVHYDADYIFFYIYDREKIIKDKYTFEICFNRKFDGKVVKVVILQPVNM</sequence>
<dbReference type="EMBL" id="CP035945">
    <property type="protein sequence ID" value="QBE95631.1"/>
    <property type="molecule type" value="Genomic_DNA"/>
</dbReference>